<dbReference type="AlphaFoldDB" id="A0A1S7LDU8"/>
<proteinExistence type="predicted"/>
<evidence type="ECO:0000313" key="1">
    <source>
        <dbReference type="EMBL" id="CRH04219.1"/>
    </source>
</evidence>
<protein>
    <submittedName>
        <fullName evidence="1">Uncharacterized protein</fullName>
    </submittedName>
</protein>
<sequence>MGQGSQLKLTGLALGISPRHRFRSQPGLWLSLSDKIKWRLSLGLRLRPRPRFKVQIRLSA</sequence>
<gene>
    <name evidence="1" type="ORF">MAGMO_0001</name>
</gene>
<reference evidence="1" key="1">
    <citation type="submission" date="2015-04" db="EMBL/GenBank/DDBJ databases">
        <authorList>
            <person name="Syromyatnikov M.Y."/>
            <person name="Popov V.N."/>
        </authorList>
    </citation>
    <scope>NUCLEOTIDE SEQUENCE</scope>
    <source>
        <strain evidence="1">MO-1</strain>
    </source>
</reference>
<dbReference type="EMBL" id="LO017727">
    <property type="protein sequence ID" value="CRH04219.1"/>
    <property type="molecule type" value="Genomic_DNA"/>
</dbReference>
<accession>A0A1S7LDU8</accession>
<name>A0A1S7LDU8_MAGMO</name>
<organism evidence="1">
    <name type="scientific">Magnetococcus massalia (strain MO-1)</name>
    <dbReference type="NCBI Taxonomy" id="451514"/>
    <lineage>
        <taxon>Bacteria</taxon>
        <taxon>Pseudomonadati</taxon>
        <taxon>Pseudomonadota</taxon>
        <taxon>Magnetococcia</taxon>
        <taxon>Magnetococcales</taxon>
        <taxon>Magnetococcaceae</taxon>
        <taxon>Magnetococcus</taxon>
    </lineage>
</organism>